<feature type="signal peptide" evidence="2">
    <location>
        <begin position="1"/>
        <end position="48"/>
    </location>
</feature>
<reference evidence="3 4" key="1">
    <citation type="submission" date="2020-07" db="EMBL/GenBank/DDBJ databases">
        <authorList>
            <person name="Li M."/>
        </authorList>
    </citation>
    <scope>NUCLEOTIDE SEQUENCE [LARGE SCALE GENOMIC DNA]</scope>
    <source>
        <strain evidence="3 4">DSM 23284</strain>
    </source>
</reference>
<dbReference type="Gene3D" id="1.25.40.10">
    <property type="entry name" value="Tetratricopeptide repeat domain"/>
    <property type="match status" value="2"/>
</dbReference>
<comment type="caution">
    <text evidence="3">The sequence shown here is derived from an EMBL/GenBank/DDBJ whole genome shotgun (WGS) entry which is preliminary data.</text>
</comment>
<dbReference type="PANTHER" id="PTHR12558">
    <property type="entry name" value="CELL DIVISION CYCLE 16,23,27"/>
    <property type="match status" value="1"/>
</dbReference>
<organism evidence="3 4">
    <name type="scientific">Stappia taiwanensis</name>
    <dbReference type="NCBI Taxonomy" id="992267"/>
    <lineage>
        <taxon>Bacteria</taxon>
        <taxon>Pseudomonadati</taxon>
        <taxon>Pseudomonadota</taxon>
        <taxon>Alphaproteobacteria</taxon>
        <taxon>Hyphomicrobiales</taxon>
        <taxon>Stappiaceae</taxon>
        <taxon>Stappia</taxon>
    </lineage>
</organism>
<dbReference type="SUPFAM" id="SSF48452">
    <property type="entry name" value="TPR-like"/>
    <property type="match status" value="3"/>
</dbReference>
<reference evidence="3 4" key="2">
    <citation type="submission" date="2020-08" db="EMBL/GenBank/DDBJ databases">
        <title>Stappia taiwanensis sp. nov., isolated from a coastal thermal spring.</title>
        <authorList>
            <person name="Kampfer P."/>
        </authorList>
    </citation>
    <scope>NUCLEOTIDE SEQUENCE [LARGE SCALE GENOMIC DNA]</scope>
    <source>
        <strain evidence="3 4">DSM 23284</strain>
    </source>
</reference>
<protein>
    <submittedName>
        <fullName evidence="3">Tetratricopeptide repeat protein</fullName>
    </submittedName>
</protein>
<dbReference type="EMBL" id="JACEON010000002">
    <property type="protein sequence ID" value="MBA4610540.1"/>
    <property type="molecule type" value="Genomic_DNA"/>
</dbReference>
<proteinExistence type="predicted"/>
<dbReference type="Pfam" id="PF13414">
    <property type="entry name" value="TPR_11"/>
    <property type="match status" value="1"/>
</dbReference>
<keyword evidence="2" id="KW-0732">Signal</keyword>
<dbReference type="AlphaFoldDB" id="A0A838XUK2"/>
<keyword evidence="4" id="KW-1185">Reference proteome</keyword>
<evidence type="ECO:0000256" key="1">
    <source>
        <dbReference type="PROSITE-ProRule" id="PRU00339"/>
    </source>
</evidence>
<feature type="repeat" description="TPR" evidence="1">
    <location>
        <begin position="503"/>
        <end position="536"/>
    </location>
</feature>
<dbReference type="InterPro" id="IPR011990">
    <property type="entry name" value="TPR-like_helical_dom_sf"/>
</dbReference>
<dbReference type="SMART" id="SM00028">
    <property type="entry name" value="TPR"/>
    <property type="match status" value="8"/>
</dbReference>
<dbReference type="InterPro" id="IPR019734">
    <property type="entry name" value="TPR_rpt"/>
</dbReference>
<evidence type="ECO:0000256" key="2">
    <source>
        <dbReference type="SAM" id="SignalP"/>
    </source>
</evidence>
<dbReference type="PROSITE" id="PS50005">
    <property type="entry name" value="TPR"/>
    <property type="match status" value="1"/>
</dbReference>
<evidence type="ECO:0000313" key="3">
    <source>
        <dbReference type="EMBL" id="MBA4610540.1"/>
    </source>
</evidence>
<gene>
    <name evidence="3" type="ORF">H1W37_02645</name>
</gene>
<feature type="chain" id="PRO_5032604043" evidence="2">
    <location>
        <begin position="49"/>
        <end position="602"/>
    </location>
</feature>
<keyword evidence="1" id="KW-0802">TPR repeat</keyword>
<sequence length="602" mass="65942">MRCPVFRRPVCPAPHKREVTRRARAARAVATGLALALLAAPASGWTEAAPQQTGTAEDLPVTLSGSYLSGRYAGQTNDLANAAAFFAEALSADPGNPFLLDRAFVLQLANGDIQEALELAQRLQIEQSDHFIARLLLATDAFRAGEYTTANTLLDSEARGPLAELSSGLIRAWALAATGESSRALDVIARLEGPSWYTVFKSYHTGLIQEQVGQSAAALENFRDAYETDRGALRVIEAYARSLAANGEPQAALEVLAEYDKIVPDHPSLTATRKLIENGETPARMAATPAAGAAEVLYGLGAAIGRDGGEELAAVFLQLALYLDEDADVASIALAALFDRLGNPQRAIDVLEGVREDSPLKRDAEIQIGLNYNALDRLEDARAHLEALVKSDPSDIEAVSALGNVFRARKMFKEAEETYSTGIATLAKPEGKHWTLFYYRGICRERLKMWDEAEADFRLSLDLWPDQPLVLNYLGYSLVDQGKKLDEALEMIRKAVKLRPKDGYIVDSLGWAYYRLGRYDDAVRELEKAVELRPEDPVINDHLGDAYWQVGRRLEARFQWNHARDLNPEEDILPLILEKIEKGMAEAEPLPTTKADPSGSGG</sequence>
<name>A0A838XUK2_9HYPH</name>
<accession>A0A838XUK2</accession>
<dbReference type="Pfam" id="PF13432">
    <property type="entry name" value="TPR_16"/>
    <property type="match status" value="3"/>
</dbReference>
<dbReference type="Proteomes" id="UP000559404">
    <property type="component" value="Unassembled WGS sequence"/>
</dbReference>
<dbReference type="PROSITE" id="PS50293">
    <property type="entry name" value="TPR_REGION"/>
    <property type="match status" value="1"/>
</dbReference>
<dbReference type="PANTHER" id="PTHR12558:SF13">
    <property type="entry name" value="CELL DIVISION CYCLE PROTEIN 27 HOMOLOG"/>
    <property type="match status" value="1"/>
</dbReference>
<evidence type="ECO:0000313" key="4">
    <source>
        <dbReference type="Proteomes" id="UP000559404"/>
    </source>
</evidence>